<comment type="caution">
    <text evidence="1">The sequence shown here is derived from an EMBL/GenBank/DDBJ whole genome shotgun (WGS) entry which is preliminary data.</text>
</comment>
<evidence type="ECO:0000313" key="1">
    <source>
        <dbReference type="EMBL" id="KAI0039124.1"/>
    </source>
</evidence>
<reference evidence="1" key="1">
    <citation type="submission" date="2021-02" db="EMBL/GenBank/DDBJ databases">
        <authorList>
            <consortium name="DOE Joint Genome Institute"/>
            <person name="Ahrendt S."/>
            <person name="Looney B.P."/>
            <person name="Miyauchi S."/>
            <person name="Morin E."/>
            <person name="Drula E."/>
            <person name="Courty P.E."/>
            <person name="Chicoki N."/>
            <person name="Fauchery L."/>
            <person name="Kohler A."/>
            <person name="Kuo A."/>
            <person name="Labutti K."/>
            <person name="Pangilinan J."/>
            <person name="Lipzen A."/>
            <person name="Riley R."/>
            <person name="Andreopoulos W."/>
            <person name="He G."/>
            <person name="Johnson J."/>
            <person name="Barry K.W."/>
            <person name="Grigoriev I.V."/>
            <person name="Nagy L."/>
            <person name="Hibbett D."/>
            <person name="Henrissat B."/>
            <person name="Matheny P.B."/>
            <person name="Labbe J."/>
            <person name="Martin F."/>
        </authorList>
    </citation>
    <scope>NUCLEOTIDE SEQUENCE</scope>
    <source>
        <strain evidence="1">FP105234-sp</strain>
    </source>
</reference>
<protein>
    <submittedName>
        <fullName evidence="1">Uncharacterized protein</fullName>
    </submittedName>
</protein>
<reference evidence="1" key="2">
    <citation type="journal article" date="2022" name="New Phytol.">
        <title>Evolutionary transition to the ectomycorrhizal habit in the genomes of a hyperdiverse lineage of mushroom-forming fungi.</title>
        <authorList>
            <person name="Looney B."/>
            <person name="Miyauchi S."/>
            <person name="Morin E."/>
            <person name="Drula E."/>
            <person name="Courty P.E."/>
            <person name="Kohler A."/>
            <person name="Kuo A."/>
            <person name="LaButti K."/>
            <person name="Pangilinan J."/>
            <person name="Lipzen A."/>
            <person name="Riley R."/>
            <person name="Andreopoulos W."/>
            <person name="He G."/>
            <person name="Johnson J."/>
            <person name="Nolan M."/>
            <person name="Tritt A."/>
            <person name="Barry K.W."/>
            <person name="Grigoriev I.V."/>
            <person name="Nagy L.G."/>
            <person name="Hibbett D."/>
            <person name="Henrissat B."/>
            <person name="Matheny P.B."/>
            <person name="Labbe J."/>
            <person name="Martin F.M."/>
        </authorList>
    </citation>
    <scope>NUCLEOTIDE SEQUENCE</scope>
    <source>
        <strain evidence="1">FP105234-sp</strain>
    </source>
</reference>
<dbReference type="EMBL" id="MU276353">
    <property type="protein sequence ID" value="KAI0039124.1"/>
    <property type="molecule type" value="Genomic_DNA"/>
</dbReference>
<organism evidence="1 2">
    <name type="scientific">Auriscalpium vulgare</name>
    <dbReference type="NCBI Taxonomy" id="40419"/>
    <lineage>
        <taxon>Eukaryota</taxon>
        <taxon>Fungi</taxon>
        <taxon>Dikarya</taxon>
        <taxon>Basidiomycota</taxon>
        <taxon>Agaricomycotina</taxon>
        <taxon>Agaricomycetes</taxon>
        <taxon>Russulales</taxon>
        <taxon>Auriscalpiaceae</taxon>
        <taxon>Auriscalpium</taxon>
    </lineage>
</organism>
<proteinExistence type="predicted"/>
<gene>
    <name evidence="1" type="ORF">FA95DRAFT_1612827</name>
</gene>
<keyword evidence="2" id="KW-1185">Reference proteome</keyword>
<evidence type="ECO:0000313" key="2">
    <source>
        <dbReference type="Proteomes" id="UP000814033"/>
    </source>
</evidence>
<sequence>MSTTAQSDSLTPLEAHLLAVLALYEHGPVPASTPAYSGPASPQATEIIDAIARRTRPAAAPTAIPDDWTPPGTLAAPPPALLQQHPRPPAEKELNMLKAQLSDVACVCSAIANGDLQQRITDVVNVMAKRLESVATTALRVAGEMSQGVLGGAPDELSFELDDGWRMRLHGPQGKWVEMVKGSNTAAATVAFLVREVIRLIRVTTDLSEGKIAEKITINDVSGDALELVAAMNKLVDKLAAAT</sequence>
<accession>A0ACB8R4T9</accession>
<name>A0ACB8R4T9_9AGAM</name>
<dbReference type="Proteomes" id="UP000814033">
    <property type="component" value="Unassembled WGS sequence"/>
</dbReference>